<organism evidence="2 3">
    <name type="scientific">Dentipellis fragilis</name>
    <dbReference type="NCBI Taxonomy" id="205917"/>
    <lineage>
        <taxon>Eukaryota</taxon>
        <taxon>Fungi</taxon>
        <taxon>Dikarya</taxon>
        <taxon>Basidiomycota</taxon>
        <taxon>Agaricomycotina</taxon>
        <taxon>Agaricomycetes</taxon>
        <taxon>Russulales</taxon>
        <taxon>Hericiaceae</taxon>
        <taxon>Dentipellis</taxon>
    </lineage>
</organism>
<gene>
    <name evidence="2" type="ORF">EVG20_g1273</name>
</gene>
<dbReference type="InterPro" id="IPR011009">
    <property type="entry name" value="Kinase-like_dom_sf"/>
</dbReference>
<evidence type="ECO:0000313" key="2">
    <source>
        <dbReference type="EMBL" id="TFY71729.1"/>
    </source>
</evidence>
<sequence>MPWQNPPSENIPLTLVDWRLSLTENDNEGIWSEFHDLLRDAGATLWPHQGTSLLKRKPSKYIRPNGYAFATPSRGLDGYTPWTAMDLTSFRYKNELKRPASLQNGHDGVVRVVVLRDEGHMHLKILRRIATEPLALLTSNHALPMLSEISFDLVTFCVFPLVGGADMHRAFSAMGVMSSVGDLLDMVMQALEGLGFLHDLKIAHRDAFSDNFLVQWLPESLKSMTVPITRPRVYLIDFETAVMFESDNDPSECTCTGIPMGDLKTYGRPVIPEMLNAVPYDPFKLDVWQLTVSLVFDTTFPSVESILTSMRVVDAGERPSASEALSRLSSVVHNMMPQSLLVPLAPFPNTGDDGT</sequence>
<dbReference type="SMART" id="SM00220">
    <property type="entry name" value="S_TKc"/>
    <property type="match status" value="1"/>
</dbReference>
<keyword evidence="3" id="KW-1185">Reference proteome</keyword>
<dbReference type="Gene3D" id="1.10.510.10">
    <property type="entry name" value="Transferase(Phosphotransferase) domain 1"/>
    <property type="match status" value="1"/>
</dbReference>
<dbReference type="GO" id="GO:0004672">
    <property type="term" value="F:protein kinase activity"/>
    <property type="evidence" value="ECO:0007669"/>
    <property type="project" value="InterPro"/>
</dbReference>
<dbReference type="PROSITE" id="PS50011">
    <property type="entry name" value="PROTEIN_KINASE_DOM"/>
    <property type="match status" value="1"/>
</dbReference>
<dbReference type="SUPFAM" id="SSF56112">
    <property type="entry name" value="Protein kinase-like (PK-like)"/>
    <property type="match status" value="1"/>
</dbReference>
<feature type="domain" description="Protein kinase" evidence="1">
    <location>
        <begin position="20"/>
        <end position="355"/>
    </location>
</feature>
<proteinExistence type="predicted"/>
<dbReference type="OrthoDB" id="2985259at2759"/>
<name>A0A4Y9ZE93_9AGAM</name>
<evidence type="ECO:0000313" key="3">
    <source>
        <dbReference type="Proteomes" id="UP000298327"/>
    </source>
</evidence>
<reference evidence="2 3" key="1">
    <citation type="submission" date="2019-02" db="EMBL/GenBank/DDBJ databases">
        <title>Genome sequencing of the rare red list fungi Dentipellis fragilis.</title>
        <authorList>
            <person name="Buettner E."/>
            <person name="Kellner H."/>
        </authorList>
    </citation>
    <scope>NUCLEOTIDE SEQUENCE [LARGE SCALE GENOMIC DNA]</scope>
    <source>
        <strain evidence="2 3">DSM 105465</strain>
    </source>
</reference>
<dbReference type="STRING" id="205917.A0A4Y9ZE93"/>
<dbReference type="InterPro" id="IPR000719">
    <property type="entry name" value="Prot_kinase_dom"/>
</dbReference>
<dbReference type="GO" id="GO:0005524">
    <property type="term" value="F:ATP binding"/>
    <property type="evidence" value="ECO:0007669"/>
    <property type="project" value="InterPro"/>
</dbReference>
<comment type="caution">
    <text evidence="2">The sequence shown here is derived from an EMBL/GenBank/DDBJ whole genome shotgun (WGS) entry which is preliminary data.</text>
</comment>
<dbReference type="Proteomes" id="UP000298327">
    <property type="component" value="Unassembled WGS sequence"/>
</dbReference>
<evidence type="ECO:0000259" key="1">
    <source>
        <dbReference type="PROSITE" id="PS50011"/>
    </source>
</evidence>
<dbReference type="EMBL" id="SEOQ01000039">
    <property type="protein sequence ID" value="TFY71729.1"/>
    <property type="molecule type" value="Genomic_DNA"/>
</dbReference>
<protein>
    <recommendedName>
        <fullName evidence="1">Protein kinase domain-containing protein</fullName>
    </recommendedName>
</protein>
<accession>A0A4Y9ZE93</accession>
<dbReference type="AlphaFoldDB" id="A0A4Y9ZE93"/>